<comment type="caution">
    <text evidence="1">The sequence shown here is derived from an EMBL/GenBank/DDBJ whole genome shotgun (WGS) entry which is preliminary data.</text>
</comment>
<organism evidence="1 2">
    <name type="scientific">Adineta ricciae</name>
    <name type="common">Rotifer</name>
    <dbReference type="NCBI Taxonomy" id="249248"/>
    <lineage>
        <taxon>Eukaryota</taxon>
        <taxon>Metazoa</taxon>
        <taxon>Spiralia</taxon>
        <taxon>Gnathifera</taxon>
        <taxon>Rotifera</taxon>
        <taxon>Eurotatoria</taxon>
        <taxon>Bdelloidea</taxon>
        <taxon>Adinetida</taxon>
        <taxon>Adinetidae</taxon>
        <taxon>Adineta</taxon>
    </lineage>
</organism>
<sequence>MQIPFGRETWIVINDKNQCYKISADPNDKSMVPIRTDEVQAIENVSIRMRFVCNNTCLLVGAVTGCGRQKQGVLRFYKIPA</sequence>
<dbReference type="EMBL" id="CAJNOJ010000256">
    <property type="protein sequence ID" value="CAF1343803.1"/>
    <property type="molecule type" value="Genomic_DNA"/>
</dbReference>
<dbReference type="Proteomes" id="UP000663852">
    <property type="component" value="Unassembled WGS sequence"/>
</dbReference>
<evidence type="ECO:0000313" key="2">
    <source>
        <dbReference type="Proteomes" id="UP000663852"/>
    </source>
</evidence>
<accession>A0A815GW86</accession>
<protein>
    <submittedName>
        <fullName evidence="1">Uncharacterized protein</fullName>
    </submittedName>
</protein>
<gene>
    <name evidence="1" type="ORF">EDS130_LOCUS32888</name>
</gene>
<name>A0A815GW86_ADIRI</name>
<proteinExistence type="predicted"/>
<reference evidence="1" key="1">
    <citation type="submission" date="2021-02" db="EMBL/GenBank/DDBJ databases">
        <authorList>
            <person name="Nowell W R."/>
        </authorList>
    </citation>
    <scope>NUCLEOTIDE SEQUENCE</scope>
</reference>
<evidence type="ECO:0000313" key="1">
    <source>
        <dbReference type="EMBL" id="CAF1343803.1"/>
    </source>
</evidence>
<dbReference type="AlphaFoldDB" id="A0A815GW86"/>